<dbReference type="InterPro" id="IPR001759">
    <property type="entry name" value="PTX_dom"/>
</dbReference>
<feature type="domain" description="EGF-like" evidence="18">
    <location>
        <begin position="870"/>
        <end position="906"/>
    </location>
</feature>
<dbReference type="InterPro" id="IPR003410">
    <property type="entry name" value="HYR_dom"/>
</dbReference>
<dbReference type="InterPro" id="IPR011641">
    <property type="entry name" value="Tyr-kin_ephrin_A/B_rcpt-like"/>
</dbReference>
<accession>A0AAV4F1A2</accession>
<keyword evidence="5 15" id="KW-0768">Sushi</keyword>
<feature type="disulfide bond" evidence="15">
    <location>
        <begin position="1380"/>
        <end position="1423"/>
    </location>
</feature>
<feature type="domain" description="Sushi" evidence="20">
    <location>
        <begin position="1626"/>
        <end position="1685"/>
    </location>
</feature>
<dbReference type="CDD" id="cd00033">
    <property type="entry name" value="CCP"/>
    <property type="match status" value="9"/>
</dbReference>
<dbReference type="PROSITE" id="PS50923">
    <property type="entry name" value="SUSHI"/>
    <property type="match status" value="10"/>
</dbReference>
<feature type="domain" description="EGF-like" evidence="18">
    <location>
        <begin position="1022"/>
        <end position="1058"/>
    </location>
</feature>
<dbReference type="FunFam" id="2.10.25.10:FF:000255">
    <property type="entry name" value="Sushi, nidogen and EGF-like domains 1"/>
    <property type="match status" value="1"/>
</dbReference>
<feature type="domain" description="EGF-like" evidence="18">
    <location>
        <begin position="946"/>
        <end position="982"/>
    </location>
</feature>
<dbReference type="Gene3D" id="2.10.50.10">
    <property type="entry name" value="Tumor Necrosis Factor Receptor, subunit A, domain 2"/>
    <property type="match status" value="3"/>
</dbReference>
<feature type="domain" description="Sushi" evidence="20">
    <location>
        <begin position="163"/>
        <end position="228"/>
    </location>
</feature>
<dbReference type="InterPro" id="IPR001791">
    <property type="entry name" value="Laminin_G"/>
</dbReference>
<feature type="domain" description="HYR" evidence="19">
    <location>
        <begin position="227"/>
        <end position="311"/>
    </location>
</feature>
<feature type="domain" description="Pentraxin (PTX)" evidence="21">
    <location>
        <begin position="1063"/>
        <end position="1261"/>
    </location>
</feature>
<dbReference type="CDD" id="cd00054">
    <property type="entry name" value="EGF_CA"/>
    <property type="match status" value="6"/>
</dbReference>
<feature type="domain" description="Laminin G" evidence="17">
    <location>
        <begin position="1064"/>
        <end position="1232"/>
    </location>
</feature>
<dbReference type="SMART" id="SM01411">
    <property type="entry name" value="Ephrin_rec_like"/>
    <property type="match status" value="3"/>
</dbReference>
<evidence type="ECO:0000259" key="19">
    <source>
        <dbReference type="PROSITE" id="PS50825"/>
    </source>
</evidence>
<feature type="domain" description="EGF-like" evidence="18">
    <location>
        <begin position="830"/>
        <end position="868"/>
    </location>
</feature>
<evidence type="ECO:0000256" key="2">
    <source>
        <dbReference type="ARBA" id="ARBA00005847"/>
    </source>
</evidence>
<comment type="similarity">
    <text evidence="2">Belongs to the NOTCH family.</text>
</comment>
<dbReference type="Pfam" id="PF00008">
    <property type="entry name" value="EGF"/>
    <property type="match status" value="5"/>
</dbReference>
<keyword evidence="6" id="KW-0812">Transmembrane</keyword>
<name>A0AAV4F1A2_9GAST</name>
<dbReference type="InterPro" id="IPR000152">
    <property type="entry name" value="EGF-type_Asp/Asn_hydroxyl_site"/>
</dbReference>
<dbReference type="Pfam" id="PF07645">
    <property type="entry name" value="EGF_CA"/>
    <property type="match status" value="1"/>
</dbReference>
<feature type="domain" description="Sushi" evidence="20">
    <location>
        <begin position="1439"/>
        <end position="1503"/>
    </location>
</feature>
<feature type="domain" description="Sushi" evidence="20">
    <location>
        <begin position="1320"/>
        <end position="1377"/>
    </location>
</feature>
<feature type="disulfide bond" evidence="14">
    <location>
        <begin position="1048"/>
        <end position="1057"/>
    </location>
</feature>
<evidence type="ECO:0000259" key="17">
    <source>
        <dbReference type="PROSITE" id="PS50025"/>
    </source>
</evidence>
<keyword evidence="13" id="KW-0325">Glycoprotein</keyword>
<evidence type="ECO:0000259" key="20">
    <source>
        <dbReference type="PROSITE" id="PS50923"/>
    </source>
</evidence>
<feature type="domain" description="Sushi" evidence="20">
    <location>
        <begin position="1504"/>
        <end position="1563"/>
    </location>
</feature>
<dbReference type="InterPro" id="IPR000742">
    <property type="entry name" value="EGF"/>
</dbReference>
<dbReference type="Pfam" id="PF02494">
    <property type="entry name" value="HYR"/>
    <property type="match status" value="2"/>
</dbReference>
<dbReference type="PROSITE" id="PS51828">
    <property type="entry name" value="PTX_2"/>
    <property type="match status" value="1"/>
</dbReference>
<dbReference type="PRINTS" id="PR00895">
    <property type="entry name" value="PENTAXIN"/>
</dbReference>
<dbReference type="PROSITE" id="PS50026">
    <property type="entry name" value="EGF_3"/>
    <property type="match status" value="6"/>
</dbReference>
<dbReference type="InterPro" id="IPR009030">
    <property type="entry name" value="Growth_fac_rcpt_cys_sf"/>
</dbReference>
<dbReference type="GO" id="GO:0023052">
    <property type="term" value="P:signaling"/>
    <property type="evidence" value="ECO:0007669"/>
    <property type="project" value="UniProtKB-ARBA"/>
</dbReference>
<dbReference type="InterPro" id="IPR001881">
    <property type="entry name" value="EGF-like_Ca-bd_dom"/>
</dbReference>
<dbReference type="FunFam" id="2.10.25.10:FF:000309">
    <property type="entry name" value="Uncharacterized protein, isoform A"/>
    <property type="match status" value="1"/>
</dbReference>
<evidence type="ECO:0000313" key="23">
    <source>
        <dbReference type="Proteomes" id="UP000762676"/>
    </source>
</evidence>
<gene>
    <name evidence="22" type="ORF">ElyMa_001989600</name>
</gene>
<dbReference type="SMART" id="SM00179">
    <property type="entry name" value="EGF_CA"/>
    <property type="match status" value="6"/>
</dbReference>
<dbReference type="SMART" id="SM00032">
    <property type="entry name" value="CCP"/>
    <property type="match status" value="11"/>
</dbReference>
<dbReference type="GO" id="GO:0007154">
    <property type="term" value="P:cell communication"/>
    <property type="evidence" value="ECO:0007669"/>
    <property type="project" value="UniProtKB-ARBA"/>
</dbReference>
<evidence type="ECO:0000259" key="21">
    <source>
        <dbReference type="PROSITE" id="PS51828"/>
    </source>
</evidence>
<evidence type="ECO:0000256" key="11">
    <source>
        <dbReference type="ARBA" id="ARBA00023136"/>
    </source>
</evidence>
<dbReference type="GO" id="GO:0042063">
    <property type="term" value="P:gliogenesis"/>
    <property type="evidence" value="ECO:0007669"/>
    <property type="project" value="UniProtKB-ARBA"/>
</dbReference>
<dbReference type="PROSITE" id="PS00010">
    <property type="entry name" value="ASX_HYDROXYL"/>
    <property type="match status" value="4"/>
</dbReference>
<dbReference type="Gene3D" id="2.10.70.10">
    <property type="entry name" value="Complement Module, domain 1"/>
    <property type="match status" value="10"/>
</dbReference>
<comment type="subcellular location">
    <subcellularLocation>
        <location evidence="1">Cell membrane</location>
        <topology evidence="1">Single-pass type I membrane protein</topology>
    </subcellularLocation>
</comment>
<keyword evidence="23" id="KW-1185">Reference proteome</keyword>
<keyword evidence="8" id="KW-0677">Repeat</keyword>
<keyword evidence="7" id="KW-0732">Signal</keyword>
<dbReference type="InterPro" id="IPR013320">
    <property type="entry name" value="ConA-like_dom_sf"/>
</dbReference>
<sequence>MLAGRNFDRLQNLAKAVNSELRTIPEEDYQGVFRKWQIRLKLFRCPKLSPPMHGYFVNNKCNNVFNAACGLRCEHGYELRGSSLRMCRDDGTWTGTDATCIMKTCPSLSPPKNGHMVCSSDDFSYSTTCRFTCNAGYKLVNSRKRNCLAISEWTGIPPRCIGITCPPLVEIRDGKIRPRSCTSEEAIFGSTCHISCSGGYTLQGPHTRQCSPDGIWVASEEGSNKCVDKQAPLLNCPEDMVVEADEFQETTQVVWTAPVAVDNSGLRPVMTSEPAVSPASRLPQGLTSIRYLAEDLSQNVATCHFTINVVDKTPPRIDSCVSPPTVVSAHDGVAVNFTMPAFSDNSGRSVEVAASHNPGDIFYYGRTSVVFQAFDMWNNNVTCTIEVELVPHLCLPPEAPVNGNVTCEEGEAAVYCRVTCLPGYASVLPPADTYVCVYSAGIWEPAELFPFPDCAVKQKSSDVMQPATITLEGDVNCQETQVLYQVKQLLEDKVESELANVCDNEISCSLESLQILCEEEQDVISSQSGETSRKAQRQRRSVQEQTTPQLTYDNIRSTSKKSRLSLKVMLEGQLPAGNSTESDVSRNLQKVLNSLLEEARQGLINLTVHGKDLDFTDLDYDPEQRLLRCPNGSVAVNQSCVNCPVGTFYNATSANCLACPKGTFQPEEGQSDCVLCPSGTSTVNPHAKSEQECKARCLSGAFSSTGLEPCESCSLGFYQPEESGAACLQCNPGTTTSRRGCRNAEDCAAPCPRGHVSETGLAPCFRCPHHSYQPDTGQSQCLLCPPGLVTASSGAETVESCLAPSVVFGNQSAHEDDSDKMMVRDERVLNFDACFSQPCQNEGQCVPRNSGALFVCTCPSGFTGSQCEQTVDLCELEPCLNNGQCLQENGTFTCDCEEGFTGRKCEINIDECASSPCQNSAECVDGIGTFKCLCPLGFSGLTCSDLTNDCTQDTCRNGGTCTNTPAGFQCACAPGFSGTSCEIDEDECQAVPCQNEATCRDLPGSYKCECKQGFTGTNCETEVDECADSPCQNEARCENLIGSYRCHCPDGYSGEKCEKELSAQYQLDFVTPTIMEYAKLTISQSMRAMSVSVWFRTSDDQNQGTFFSYSVPGQPDTLTLTDYANLNMAINGKVARIGARLNDGEWHHFVFTWSSALGDWKAYGDGIVMDQNTDLSKGRSIPGQGVFIVGQEQDSLGGGFSPAETFVGSMTHLNIYDRILTLQEVEELRFKCDYSTGNVLSWMSVQEHLHGNIAPQPTSFCHECPEPVELQFGSSDYTSLKPGSYATFECNPGYELGGDDEMRCLASGNWEGVNPFCKLINCGHPGNVTNGQVLGRDFRYSKQVRYRCDDGFEISGVAILTCEEWGEWDEEAPTCQEIQCPLPALSENTIASSNEARFRRGTVVSFTCELGSVLHTAHDSVTCQRDGTWDKSIPSCDALHCGFPPRIDNGEPVNPRQEYNVGDSVRYKCSYGFDFSFDTTNNKKSIVCLPTGQWETELPECEPIKCLDPPSRPRATANGSGRMVGSVVAYTCNLGFTPMPARKTKIKCQANRQWTDTYFKCVPVPCPKPPTLPNGSLNPPNGPYLYKTKLLATCNLGYEVVPRDAEERSCEANRTWSGLTPSCQSVSCGQPKPVAKGTLTLSGGTKYLDTVTVTCDPGYLPEGPVVRTCEASKSWKPLEEITCVPRECPVPPDIDFGSYS</sequence>
<evidence type="ECO:0000256" key="6">
    <source>
        <dbReference type="ARBA" id="ARBA00022692"/>
    </source>
</evidence>
<evidence type="ECO:0000256" key="16">
    <source>
        <dbReference type="SAM" id="MobiDB-lite"/>
    </source>
</evidence>
<dbReference type="InterPro" id="IPR035976">
    <property type="entry name" value="Sushi/SCR/CCP_sf"/>
</dbReference>
<dbReference type="SUPFAM" id="SSF57196">
    <property type="entry name" value="EGF/Laminin"/>
    <property type="match status" value="3"/>
</dbReference>
<evidence type="ECO:0000256" key="15">
    <source>
        <dbReference type="PROSITE-ProRule" id="PRU00302"/>
    </source>
</evidence>
<dbReference type="FunFam" id="2.10.25.10:FF:000391">
    <property type="entry name" value="Weary, isoform C"/>
    <property type="match status" value="1"/>
</dbReference>
<dbReference type="PRINTS" id="PR00010">
    <property type="entry name" value="EGFBLOOD"/>
</dbReference>
<feature type="domain" description="EGF-like" evidence="18">
    <location>
        <begin position="908"/>
        <end position="944"/>
    </location>
</feature>
<dbReference type="Proteomes" id="UP000762676">
    <property type="component" value="Unassembled WGS sequence"/>
</dbReference>
<keyword evidence="4 14" id="KW-0245">EGF-like domain</keyword>
<feature type="disulfide bond" evidence="14">
    <location>
        <begin position="934"/>
        <end position="943"/>
    </location>
</feature>
<feature type="disulfide bond" evidence="14">
    <location>
        <begin position="972"/>
        <end position="981"/>
    </location>
</feature>
<feature type="domain" description="EGF-like" evidence="18">
    <location>
        <begin position="984"/>
        <end position="1020"/>
    </location>
</feature>
<dbReference type="InterPro" id="IPR018097">
    <property type="entry name" value="EGF_Ca-bd_CS"/>
</dbReference>
<dbReference type="Pfam" id="PF07699">
    <property type="entry name" value="Ephrin_rec_like"/>
    <property type="match status" value="3"/>
</dbReference>
<feature type="domain" description="Sushi" evidence="20">
    <location>
        <begin position="1262"/>
        <end position="1319"/>
    </location>
</feature>
<dbReference type="PROSITE" id="PS00022">
    <property type="entry name" value="EGF_1"/>
    <property type="match status" value="6"/>
</dbReference>
<evidence type="ECO:0000256" key="7">
    <source>
        <dbReference type="ARBA" id="ARBA00022729"/>
    </source>
</evidence>
<dbReference type="PROSITE" id="PS50825">
    <property type="entry name" value="HYR"/>
    <property type="match status" value="2"/>
</dbReference>
<dbReference type="SUPFAM" id="SSF57184">
    <property type="entry name" value="Growth factor receptor domain"/>
    <property type="match status" value="2"/>
</dbReference>
<dbReference type="Gene3D" id="2.10.25.10">
    <property type="entry name" value="Laminin"/>
    <property type="match status" value="6"/>
</dbReference>
<dbReference type="SMART" id="SM00159">
    <property type="entry name" value="PTX"/>
    <property type="match status" value="1"/>
</dbReference>
<protein>
    <submittedName>
        <fullName evidence="22">Sushi, von Willebrand factor type A, EGF and pentraxin domain containing 1, mRNA protein</fullName>
    </submittedName>
</protein>
<dbReference type="SUPFAM" id="SSF49899">
    <property type="entry name" value="Concanavalin A-like lectins/glucanases"/>
    <property type="match status" value="1"/>
</dbReference>
<dbReference type="GO" id="GO:0048666">
    <property type="term" value="P:neuron development"/>
    <property type="evidence" value="ECO:0007669"/>
    <property type="project" value="UniProtKB-ARBA"/>
</dbReference>
<dbReference type="InterPro" id="IPR000436">
    <property type="entry name" value="Sushi_SCR_CCP_dom"/>
</dbReference>
<evidence type="ECO:0000256" key="3">
    <source>
        <dbReference type="ARBA" id="ARBA00022475"/>
    </source>
</evidence>
<feature type="region of interest" description="Disordered" evidence="16">
    <location>
        <begin position="526"/>
        <end position="549"/>
    </location>
</feature>
<dbReference type="EMBL" id="BMAT01004048">
    <property type="protein sequence ID" value="GFR67138.1"/>
    <property type="molecule type" value="Genomic_DNA"/>
</dbReference>
<dbReference type="GO" id="GO:0005509">
    <property type="term" value="F:calcium ion binding"/>
    <property type="evidence" value="ECO:0007669"/>
    <property type="project" value="InterPro"/>
</dbReference>
<dbReference type="FunFam" id="2.10.50.10:FF:000018">
    <property type="entry name" value="Sushi, von Willebrand factor type A, EGF and pentraxin domain-containing 1"/>
    <property type="match status" value="1"/>
</dbReference>
<dbReference type="SMART" id="SM00181">
    <property type="entry name" value="EGF"/>
    <property type="match status" value="7"/>
</dbReference>
<keyword evidence="10" id="KW-1133">Transmembrane helix</keyword>
<dbReference type="Gene3D" id="2.60.120.200">
    <property type="match status" value="1"/>
</dbReference>
<evidence type="ECO:0000256" key="9">
    <source>
        <dbReference type="ARBA" id="ARBA00022837"/>
    </source>
</evidence>
<evidence type="ECO:0000256" key="4">
    <source>
        <dbReference type="ARBA" id="ARBA00022536"/>
    </source>
</evidence>
<dbReference type="GO" id="GO:0000902">
    <property type="term" value="P:cell morphogenesis"/>
    <property type="evidence" value="ECO:0007669"/>
    <property type="project" value="UniProtKB-ARBA"/>
</dbReference>
<dbReference type="SUPFAM" id="SSF57535">
    <property type="entry name" value="Complement control module/SCR domain"/>
    <property type="match status" value="10"/>
</dbReference>
<feature type="disulfide bond" evidence="15">
    <location>
        <begin position="1348"/>
        <end position="1375"/>
    </location>
</feature>
<keyword evidence="9" id="KW-0106">Calcium</keyword>
<dbReference type="InterPro" id="IPR049883">
    <property type="entry name" value="NOTCH1_EGF-like"/>
</dbReference>
<feature type="domain" description="Sushi" evidence="20">
    <location>
        <begin position="103"/>
        <end position="162"/>
    </location>
</feature>
<dbReference type="Pfam" id="PF00084">
    <property type="entry name" value="Sushi"/>
    <property type="match status" value="10"/>
</dbReference>
<feature type="disulfide bond" evidence="14">
    <location>
        <begin position="858"/>
        <end position="867"/>
    </location>
</feature>
<comment type="caution">
    <text evidence="22">The sequence shown here is derived from an EMBL/GenBank/DDBJ whole genome shotgun (WGS) entry which is preliminary data.</text>
</comment>
<evidence type="ECO:0000256" key="12">
    <source>
        <dbReference type="ARBA" id="ARBA00023157"/>
    </source>
</evidence>
<feature type="domain" description="Sushi" evidence="20">
    <location>
        <begin position="43"/>
        <end position="102"/>
    </location>
</feature>
<dbReference type="GO" id="GO:0005886">
    <property type="term" value="C:plasma membrane"/>
    <property type="evidence" value="ECO:0007669"/>
    <property type="project" value="UniProtKB-SubCell"/>
</dbReference>
<evidence type="ECO:0000256" key="14">
    <source>
        <dbReference type="PROSITE-ProRule" id="PRU00076"/>
    </source>
</evidence>
<dbReference type="Pfam" id="PF00354">
    <property type="entry name" value="Pentaxin"/>
    <property type="match status" value="1"/>
</dbReference>
<comment type="caution">
    <text evidence="14">Lacks conserved residue(s) required for the propagation of feature annotation.</text>
</comment>
<feature type="domain" description="Sushi" evidence="20">
    <location>
        <begin position="1378"/>
        <end position="1438"/>
    </location>
</feature>
<organism evidence="22 23">
    <name type="scientific">Elysia marginata</name>
    <dbReference type="NCBI Taxonomy" id="1093978"/>
    <lineage>
        <taxon>Eukaryota</taxon>
        <taxon>Metazoa</taxon>
        <taxon>Spiralia</taxon>
        <taxon>Lophotrochozoa</taxon>
        <taxon>Mollusca</taxon>
        <taxon>Gastropoda</taxon>
        <taxon>Heterobranchia</taxon>
        <taxon>Euthyneura</taxon>
        <taxon>Panpulmonata</taxon>
        <taxon>Sacoglossa</taxon>
        <taxon>Placobranchoidea</taxon>
        <taxon>Plakobranchidae</taxon>
        <taxon>Elysia</taxon>
    </lineage>
</organism>
<evidence type="ECO:0000256" key="13">
    <source>
        <dbReference type="ARBA" id="ARBA00023180"/>
    </source>
</evidence>
<evidence type="ECO:0000256" key="5">
    <source>
        <dbReference type="ARBA" id="ARBA00022659"/>
    </source>
</evidence>
<keyword evidence="11" id="KW-0472">Membrane</keyword>
<feature type="disulfide bond" evidence="14">
    <location>
        <begin position="839"/>
        <end position="856"/>
    </location>
</feature>
<feature type="disulfide bond" evidence="14">
    <location>
        <begin position="896"/>
        <end position="905"/>
    </location>
</feature>
<reference evidence="22 23" key="1">
    <citation type="journal article" date="2021" name="Elife">
        <title>Chloroplast acquisition without the gene transfer in kleptoplastic sea slugs, Plakobranchus ocellatus.</title>
        <authorList>
            <person name="Maeda T."/>
            <person name="Takahashi S."/>
            <person name="Yoshida T."/>
            <person name="Shimamura S."/>
            <person name="Takaki Y."/>
            <person name="Nagai Y."/>
            <person name="Toyoda A."/>
            <person name="Suzuki Y."/>
            <person name="Arimoto A."/>
            <person name="Ishii H."/>
            <person name="Satoh N."/>
            <person name="Nishiyama T."/>
            <person name="Hasebe M."/>
            <person name="Maruyama T."/>
            <person name="Minagawa J."/>
            <person name="Obokata J."/>
            <person name="Shigenobu S."/>
        </authorList>
    </citation>
    <scope>NUCLEOTIDE SEQUENCE [LARGE SCALE GENOMIC DNA]</scope>
</reference>
<dbReference type="FunFam" id="2.10.25.10:FF:000471">
    <property type="entry name" value="Protein lin-12"/>
    <property type="match status" value="1"/>
</dbReference>
<feature type="domain" description="Sushi" evidence="20">
    <location>
        <begin position="1564"/>
        <end position="1625"/>
    </location>
</feature>
<proteinExistence type="inferred from homology"/>
<evidence type="ECO:0000256" key="1">
    <source>
        <dbReference type="ARBA" id="ARBA00004251"/>
    </source>
</evidence>
<feature type="non-terminal residue" evidence="22">
    <location>
        <position position="1700"/>
    </location>
</feature>
<dbReference type="PANTHER" id="PTHR19325">
    <property type="entry name" value="COMPLEMENT COMPONENT-RELATED SUSHI DOMAIN-CONTAINING"/>
    <property type="match status" value="1"/>
</dbReference>
<dbReference type="PROSITE" id="PS01187">
    <property type="entry name" value="EGF_CA"/>
    <property type="match status" value="2"/>
</dbReference>
<evidence type="ECO:0000256" key="8">
    <source>
        <dbReference type="ARBA" id="ARBA00022737"/>
    </source>
</evidence>
<dbReference type="PROSITE" id="PS50025">
    <property type="entry name" value="LAM_G_DOMAIN"/>
    <property type="match status" value="1"/>
</dbReference>
<feature type="disulfide bond" evidence="15">
    <location>
        <begin position="73"/>
        <end position="100"/>
    </location>
</feature>
<keyword evidence="3" id="KW-1003">Cell membrane</keyword>
<keyword evidence="12 14" id="KW-1015">Disulfide bond</keyword>
<dbReference type="PANTHER" id="PTHR19325:SF575">
    <property type="entry name" value="LOCOMOTION-RELATED PROTEIN HIKARU GENKI"/>
    <property type="match status" value="1"/>
</dbReference>
<feature type="disulfide bond" evidence="15">
    <location>
        <begin position="1290"/>
        <end position="1317"/>
    </location>
</feature>
<evidence type="ECO:0000259" key="18">
    <source>
        <dbReference type="PROSITE" id="PS50026"/>
    </source>
</evidence>
<feature type="disulfide bond" evidence="14">
    <location>
        <begin position="1010"/>
        <end position="1019"/>
    </location>
</feature>
<evidence type="ECO:0000256" key="10">
    <source>
        <dbReference type="ARBA" id="ARBA00022989"/>
    </source>
</evidence>
<feature type="disulfide bond" evidence="15">
    <location>
        <begin position="133"/>
        <end position="160"/>
    </location>
</feature>
<dbReference type="PROSITE" id="PS01186">
    <property type="entry name" value="EGF_2"/>
    <property type="match status" value="6"/>
</dbReference>
<feature type="domain" description="HYR" evidence="19">
    <location>
        <begin position="312"/>
        <end position="391"/>
    </location>
</feature>
<dbReference type="FunFam" id="2.10.25.10:FF:000230">
    <property type="entry name" value="Delta-like protein"/>
    <property type="match status" value="1"/>
</dbReference>
<evidence type="ECO:0000313" key="22">
    <source>
        <dbReference type="EMBL" id="GFR67138.1"/>
    </source>
</evidence>
<dbReference type="FunFam" id="2.10.25.10:FF:000066">
    <property type="entry name" value="FAT atypical cadherin 4"/>
    <property type="match status" value="1"/>
</dbReference>
<dbReference type="InterPro" id="IPR050350">
    <property type="entry name" value="Compl-Cell_Adhes-Reg"/>
</dbReference>